<dbReference type="GeneID" id="78775368"/>
<gene>
    <name evidence="2" type="ORF">GCK72_012171</name>
</gene>
<evidence type="ECO:0000313" key="2">
    <source>
        <dbReference type="EMBL" id="KAF1755721.1"/>
    </source>
</evidence>
<dbReference type="SUPFAM" id="SSF55797">
    <property type="entry name" value="PR-1-like"/>
    <property type="match status" value="2"/>
</dbReference>
<name>A0A6A5GM51_CAERE</name>
<dbReference type="Gene3D" id="3.40.33.10">
    <property type="entry name" value="CAP"/>
    <property type="match status" value="1"/>
</dbReference>
<proteinExistence type="predicted"/>
<protein>
    <submittedName>
        <fullName evidence="2">Uncharacterized protein</fullName>
    </submittedName>
</protein>
<dbReference type="EMBL" id="WUAV01000004">
    <property type="protein sequence ID" value="KAF1755721.1"/>
    <property type="molecule type" value="Genomic_DNA"/>
</dbReference>
<reference evidence="2 3" key="1">
    <citation type="submission" date="2019-12" db="EMBL/GenBank/DDBJ databases">
        <title>Chromosome-level assembly of the Caenorhabditis remanei genome.</title>
        <authorList>
            <person name="Teterina A.A."/>
            <person name="Willis J.H."/>
            <person name="Phillips P.C."/>
        </authorList>
    </citation>
    <scope>NUCLEOTIDE SEQUENCE [LARGE SCALE GENOMIC DNA]</scope>
    <source>
        <strain evidence="2 3">PX506</strain>
        <tissue evidence="2">Whole organism</tissue>
    </source>
</reference>
<dbReference type="RefSeq" id="XP_053583665.1">
    <property type="nucleotide sequence ID" value="XM_053728893.1"/>
</dbReference>
<dbReference type="KEGG" id="crq:GCK72_012171"/>
<sequence>MMKILLRLAFLLVCCHALTSNFSNLTKRATANEMQFFISAINEFRQKVAYAYHIANMYEFSYSLELQKEAEMMHTCADVKVGANYIPFFPPDANTWKVIESYGMSQMTGRMDKLTLQRFGFAMRVVEGLMHPLESKIGCAEFREPCVATLDPVTQQYTQIVSINYEAICLLGPLSNNTIPVIIRGHAGSACPSKNSRNGLSLLASSAPIMAKRDTSGTDRKVILDEINKGRRNFAKHVKIANMNELVYDVGLEKIAEEMTCQAQANGPDYMVAFFPDERGLKTFLEVSHDRQVEVAKQIMGGMFIPDQTKFGCIALKEPCEGPGGSIPVRCVVGPKTVFQTSDFKQGVAGSQCPSDREADDGLCRLKNGWFIS</sequence>
<organism evidence="2 3">
    <name type="scientific">Caenorhabditis remanei</name>
    <name type="common">Caenorhabditis vulgaris</name>
    <dbReference type="NCBI Taxonomy" id="31234"/>
    <lineage>
        <taxon>Eukaryota</taxon>
        <taxon>Metazoa</taxon>
        <taxon>Ecdysozoa</taxon>
        <taxon>Nematoda</taxon>
        <taxon>Chromadorea</taxon>
        <taxon>Rhabditida</taxon>
        <taxon>Rhabditina</taxon>
        <taxon>Rhabditomorpha</taxon>
        <taxon>Rhabditoidea</taxon>
        <taxon>Rhabditidae</taxon>
        <taxon>Peloderinae</taxon>
        <taxon>Caenorhabditis</taxon>
    </lineage>
</organism>
<dbReference type="InterPro" id="IPR035940">
    <property type="entry name" value="CAP_sf"/>
</dbReference>
<comment type="caution">
    <text evidence="2">The sequence shown here is derived from an EMBL/GenBank/DDBJ whole genome shotgun (WGS) entry which is preliminary data.</text>
</comment>
<dbReference type="Proteomes" id="UP000483820">
    <property type="component" value="Chromosome IV"/>
</dbReference>
<feature type="signal peptide" evidence="1">
    <location>
        <begin position="1"/>
        <end position="17"/>
    </location>
</feature>
<accession>A0A6A5GM51</accession>
<dbReference type="CTD" id="78775368"/>
<feature type="chain" id="PRO_5025355327" evidence="1">
    <location>
        <begin position="18"/>
        <end position="373"/>
    </location>
</feature>
<dbReference type="AlphaFoldDB" id="A0A6A5GM51"/>
<keyword evidence="1" id="KW-0732">Signal</keyword>
<evidence type="ECO:0000256" key="1">
    <source>
        <dbReference type="SAM" id="SignalP"/>
    </source>
</evidence>
<evidence type="ECO:0000313" key="3">
    <source>
        <dbReference type="Proteomes" id="UP000483820"/>
    </source>
</evidence>